<dbReference type="RefSeq" id="WP_259051301.1">
    <property type="nucleotide sequence ID" value="NZ_JANUCQ010000002.1"/>
</dbReference>
<name>A0ABT2EW47_METVO</name>
<feature type="region of interest" description="Disordered" evidence="1">
    <location>
        <begin position="1"/>
        <end position="44"/>
    </location>
</feature>
<evidence type="ECO:0000313" key="3">
    <source>
        <dbReference type="Proteomes" id="UP001140258"/>
    </source>
</evidence>
<sequence>MRLNGIQIKGTSKTSNDTIVNNNNNNTNISNKNTKNTKNSIKSKNNEKYDKDSIILNGNHTIDISKDVAVNMALKQLYSQVFTTYTVTSSFKLSDKEISNISNIIDSKKDELKKALSDYLLRGKCILYRLNRIDPQGIELRINNDINPSNYDKSDKIKLINQFKYLNKQEEYFIKYSATKAQGNWWDGDLSDVNVVIAPKYVWNQVEADEYYSDIYLSVFNNPIPIHDTIQELSNHKYSLGCSIMPKMAEKSVVPTIIAVSDDVNALKTAKLGLSNYQNGTRIIIPCSPEKFHSETISIGKDIPVDLLSLMLDHYESGIFMGLGTSISIIKASGQELTTSRTIYKNLMGIIRGYQDDVERWINDQLTKMGYPDIWIKFANPDPEFESEIIEKAKEVAELKKSESETGHDYSTLVERIFPSNEYGEMMASYEKSNSNYYTIEEIDSILNDLRAMDEGKTKNEAGKKSEDVNYPNCKKIDLEQNLNDSVTKRDKYFELVDEFKLISQNLSKSYGQDNFGQIFDNLFLEYLIPKLNSLNLFETLDYYTLEKINKTFKKEMEIYLKDSNGKKIKNIQELSKDTEITILQNIIFRNILRAYNIAMIKKYWKKRIMIVSKDEHFKLNGLSFLPFEYPELLPPYDLNCECGIIYFGD</sequence>
<keyword evidence="3" id="KW-1185">Reference proteome</keyword>
<accession>A0ABT2EW47</accession>
<feature type="compositionally biased region" description="Low complexity" evidence="1">
    <location>
        <begin position="13"/>
        <end position="43"/>
    </location>
</feature>
<gene>
    <name evidence="2" type="ORF">M2325_000765</name>
</gene>
<protein>
    <submittedName>
        <fullName evidence="2">Uncharacterized protein with gpF-like domain</fullName>
    </submittedName>
</protein>
<dbReference type="EMBL" id="JANUCQ010000002">
    <property type="protein sequence ID" value="MCS3922080.1"/>
    <property type="molecule type" value="Genomic_DNA"/>
</dbReference>
<evidence type="ECO:0000313" key="2">
    <source>
        <dbReference type="EMBL" id="MCS3922080.1"/>
    </source>
</evidence>
<organism evidence="2 3">
    <name type="scientific">Methanococcus voltae PS</name>
    <dbReference type="NCBI Taxonomy" id="523842"/>
    <lineage>
        <taxon>Archaea</taxon>
        <taxon>Methanobacteriati</taxon>
        <taxon>Methanobacteriota</taxon>
        <taxon>Methanomada group</taxon>
        <taxon>Methanococci</taxon>
        <taxon>Methanococcales</taxon>
        <taxon>Methanococcaceae</taxon>
        <taxon>Methanococcus</taxon>
    </lineage>
</organism>
<comment type="caution">
    <text evidence="2">The sequence shown here is derived from an EMBL/GenBank/DDBJ whole genome shotgun (WGS) entry which is preliminary data.</text>
</comment>
<proteinExistence type="predicted"/>
<reference evidence="2" key="1">
    <citation type="submission" date="2022-08" db="EMBL/GenBank/DDBJ databases">
        <title>Genomic Encyclopedia of Type Strains, Phase V (KMG-V): Genome sequencing to study the core and pangenomes of soil and plant-associated prokaryotes.</title>
        <authorList>
            <person name="Whitman W."/>
        </authorList>
    </citation>
    <scope>NUCLEOTIDE SEQUENCE</scope>
    <source>
        <strain evidence="2">PS</strain>
    </source>
</reference>
<dbReference type="Proteomes" id="UP001140258">
    <property type="component" value="Unassembled WGS sequence"/>
</dbReference>
<evidence type="ECO:0000256" key="1">
    <source>
        <dbReference type="SAM" id="MobiDB-lite"/>
    </source>
</evidence>